<dbReference type="RefSeq" id="WP_143086126.1">
    <property type="nucleotide sequence ID" value="NZ_FOEF01000002.1"/>
</dbReference>
<dbReference type="OrthoDB" id="9787292at2"/>
<keyword evidence="2" id="KW-1185">Reference proteome</keyword>
<sequence length="73" mass="7889">MAEAGRSHCRTVVRLQPTVLTASPRGLIEIARAAGVSGYVGDGASRWPSADTRDTLDWEPSRPRLVTALEKEV</sequence>
<gene>
    <name evidence="1" type="ORF">SAMN04489732_102189</name>
</gene>
<protein>
    <submittedName>
        <fullName evidence="1">Uncharacterized protein</fullName>
    </submittedName>
</protein>
<evidence type="ECO:0000313" key="2">
    <source>
        <dbReference type="Proteomes" id="UP000198582"/>
    </source>
</evidence>
<evidence type="ECO:0000313" key="1">
    <source>
        <dbReference type="EMBL" id="SEO79644.1"/>
    </source>
</evidence>
<dbReference type="AlphaFoldDB" id="A0A1H8SMR0"/>
<dbReference type="Proteomes" id="UP000198582">
    <property type="component" value="Unassembled WGS sequence"/>
</dbReference>
<dbReference type="EMBL" id="FOEF01000002">
    <property type="protein sequence ID" value="SEO79644.1"/>
    <property type="molecule type" value="Genomic_DNA"/>
</dbReference>
<reference evidence="1 2" key="1">
    <citation type="submission" date="2016-10" db="EMBL/GenBank/DDBJ databases">
        <authorList>
            <person name="de Groot N.N."/>
        </authorList>
    </citation>
    <scope>NUCLEOTIDE SEQUENCE [LARGE SCALE GENOMIC DNA]</scope>
    <source>
        <strain evidence="1 2">DSM 44993</strain>
    </source>
</reference>
<name>A0A1H8SMR0_9PSEU</name>
<proteinExistence type="predicted"/>
<accession>A0A1H8SMR0</accession>
<organism evidence="1 2">
    <name type="scientific">Amycolatopsis saalfeldensis</name>
    <dbReference type="NCBI Taxonomy" id="394193"/>
    <lineage>
        <taxon>Bacteria</taxon>
        <taxon>Bacillati</taxon>
        <taxon>Actinomycetota</taxon>
        <taxon>Actinomycetes</taxon>
        <taxon>Pseudonocardiales</taxon>
        <taxon>Pseudonocardiaceae</taxon>
        <taxon>Amycolatopsis</taxon>
    </lineage>
</organism>